<gene>
    <name evidence="1" type="ORF">Glove_658g11</name>
</gene>
<accession>A0A397G7X7</accession>
<dbReference type="OrthoDB" id="2094343at2759"/>
<dbReference type="AlphaFoldDB" id="A0A397G7X7"/>
<evidence type="ECO:0000313" key="2">
    <source>
        <dbReference type="Proteomes" id="UP000266861"/>
    </source>
</evidence>
<dbReference type="EMBL" id="PQFF01000540">
    <property type="protein sequence ID" value="RHZ45718.1"/>
    <property type="molecule type" value="Genomic_DNA"/>
</dbReference>
<proteinExistence type="predicted"/>
<evidence type="ECO:0000313" key="1">
    <source>
        <dbReference type="EMBL" id="RHZ45718.1"/>
    </source>
</evidence>
<comment type="caution">
    <text evidence="1">The sequence shown here is derived from an EMBL/GenBank/DDBJ whole genome shotgun (WGS) entry which is preliminary data.</text>
</comment>
<keyword evidence="2" id="KW-1185">Reference proteome</keyword>
<name>A0A397G7X7_9GLOM</name>
<sequence length="99" mass="11450">MFFSCDKSIVTELNELNKLSKRNNGNNNDYAVIQCSKHLKKNTHEKDSSKCGFEKFINNFWKKNVKEKKKLLKLHICGVGKCSETVTVKRIMIKDGKKV</sequence>
<dbReference type="Proteomes" id="UP000266861">
    <property type="component" value="Unassembled WGS sequence"/>
</dbReference>
<reference evidence="1 2" key="1">
    <citation type="submission" date="2018-08" db="EMBL/GenBank/DDBJ databases">
        <title>Genome and evolution of the arbuscular mycorrhizal fungus Diversispora epigaea (formerly Glomus versiforme) and its bacterial endosymbionts.</title>
        <authorList>
            <person name="Sun X."/>
            <person name="Fei Z."/>
            <person name="Harrison M."/>
        </authorList>
    </citation>
    <scope>NUCLEOTIDE SEQUENCE [LARGE SCALE GENOMIC DNA]</scope>
    <source>
        <strain evidence="1 2">IT104</strain>
    </source>
</reference>
<organism evidence="1 2">
    <name type="scientific">Diversispora epigaea</name>
    <dbReference type="NCBI Taxonomy" id="1348612"/>
    <lineage>
        <taxon>Eukaryota</taxon>
        <taxon>Fungi</taxon>
        <taxon>Fungi incertae sedis</taxon>
        <taxon>Mucoromycota</taxon>
        <taxon>Glomeromycotina</taxon>
        <taxon>Glomeromycetes</taxon>
        <taxon>Diversisporales</taxon>
        <taxon>Diversisporaceae</taxon>
        <taxon>Diversispora</taxon>
    </lineage>
</organism>
<protein>
    <submittedName>
        <fullName evidence="1">Uncharacterized protein</fullName>
    </submittedName>
</protein>